<dbReference type="RefSeq" id="WP_206254321.1">
    <property type="nucleotide sequence ID" value="NZ_CP071060.1"/>
</dbReference>
<evidence type="ECO:0000256" key="2">
    <source>
        <dbReference type="ARBA" id="ARBA00004651"/>
    </source>
</evidence>
<feature type="transmembrane region" description="Helical" evidence="13">
    <location>
        <begin position="144"/>
        <end position="165"/>
    </location>
</feature>
<feature type="transmembrane region" description="Helical" evidence="13">
    <location>
        <begin position="46"/>
        <end position="66"/>
    </location>
</feature>
<dbReference type="InterPro" id="IPR016174">
    <property type="entry name" value="Di-haem_cyt_TM"/>
</dbReference>
<evidence type="ECO:0000256" key="4">
    <source>
        <dbReference type="ARBA" id="ARBA00022475"/>
    </source>
</evidence>
<protein>
    <submittedName>
        <fullName evidence="15">Cytochrome b</fullName>
    </submittedName>
</protein>
<dbReference type="SUPFAM" id="SSF81342">
    <property type="entry name" value="Transmembrane di-heme cytochromes"/>
    <property type="match status" value="1"/>
</dbReference>
<organism evidence="15 16">
    <name type="scientific">Niveibacterium microcysteis</name>
    <dbReference type="NCBI Taxonomy" id="2811415"/>
    <lineage>
        <taxon>Bacteria</taxon>
        <taxon>Pseudomonadati</taxon>
        <taxon>Pseudomonadota</taxon>
        <taxon>Betaproteobacteria</taxon>
        <taxon>Rhodocyclales</taxon>
        <taxon>Rhodocyclaceae</taxon>
        <taxon>Niveibacterium</taxon>
    </lineage>
</organism>
<dbReference type="InterPro" id="IPR052168">
    <property type="entry name" value="Cytochrome_b561_oxidase"/>
</dbReference>
<keyword evidence="16" id="KW-1185">Reference proteome</keyword>
<dbReference type="Gene3D" id="1.20.950.20">
    <property type="entry name" value="Transmembrane di-heme cytochromes, Chain C"/>
    <property type="match status" value="1"/>
</dbReference>
<dbReference type="PANTHER" id="PTHR30529:SF1">
    <property type="entry name" value="CYTOCHROME B561 HOMOLOG 2"/>
    <property type="match status" value="1"/>
</dbReference>
<keyword evidence="4" id="KW-1003">Cell membrane</keyword>
<keyword evidence="5" id="KW-0349">Heme</keyword>
<keyword evidence="9 13" id="KW-1133">Transmembrane helix</keyword>
<evidence type="ECO:0000256" key="1">
    <source>
        <dbReference type="ARBA" id="ARBA00001970"/>
    </source>
</evidence>
<keyword evidence="10" id="KW-0408">Iron</keyword>
<keyword evidence="8" id="KW-0249">Electron transport</keyword>
<feature type="transmembrane region" description="Helical" evidence="13">
    <location>
        <begin position="87"/>
        <end position="108"/>
    </location>
</feature>
<gene>
    <name evidence="15" type="ORF">JY500_19855</name>
</gene>
<evidence type="ECO:0000256" key="10">
    <source>
        <dbReference type="ARBA" id="ARBA00023004"/>
    </source>
</evidence>
<keyword evidence="3" id="KW-0813">Transport</keyword>
<evidence type="ECO:0000256" key="7">
    <source>
        <dbReference type="ARBA" id="ARBA00022723"/>
    </source>
</evidence>
<comment type="cofactor">
    <cofactor evidence="1">
        <name>heme b</name>
        <dbReference type="ChEBI" id="CHEBI:60344"/>
    </cofactor>
</comment>
<evidence type="ECO:0000259" key="14">
    <source>
        <dbReference type="Pfam" id="PF01292"/>
    </source>
</evidence>
<comment type="subcellular location">
    <subcellularLocation>
        <location evidence="2">Cell membrane</location>
        <topology evidence="2">Multi-pass membrane protein</topology>
    </subcellularLocation>
</comment>
<evidence type="ECO:0000313" key="16">
    <source>
        <dbReference type="Proteomes" id="UP000663570"/>
    </source>
</evidence>
<evidence type="ECO:0000256" key="12">
    <source>
        <dbReference type="ARBA" id="ARBA00037975"/>
    </source>
</evidence>
<evidence type="ECO:0000313" key="15">
    <source>
        <dbReference type="EMBL" id="QSI76686.1"/>
    </source>
</evidence>
<comment type="similarity">
    <text evidence="12">Belongs to the cytochrome b561 family.</text>
</comment>
<accession>A0ABX7M4L3</accession>
<keyword evidence="7" id="KW-0479">Metal-binding</keyword>
<name>A0ABX7M4L3_9RHOO</name>
<evidence type="ECO:0000256" key="3">
    <source>
        <dbReference type="ARBA" id="ARBA00022448"/>
    </source>
</evidence>
<feature type="transmembrane region" description="Helical" evidence="13">
    <location>
        <begin position="12"/>
        <end position="34"/>
    </location>
</feature>
<dbReference type="PANTHER" id="PTHR30529">
    <property type="entry name" value="CYTOCHROME B561"/>
    <property type="match status" value="1"/>
</dbReference>
<evidence type="ECO:0000256" key="6">
    <source>
        <dbReference type="ARBA" id="ARBA00022692"/>
    </source>
</evidence>
<evidence type="ECO:0000256" key="9">
    <source>
        <dbReference type="ARBA" id="ARBA00022989"/>
    </source>
</evidence>
<keyword evidence="11 13" id="KW-0472">Membrane</keyword>
<dbReference type="Pfam" id="PF01292">
    <property type="entry name" value="Ni_hydr_CYTB"/>
    <property type="match status" value="1"/>
</dbReference>
<evidence type="ECO:0000256" key="5">
    <source>
        <dbReference type="ARBA" id="ARBA00022617"/>
    </source>
</evidence>
<reference evidence="15 16" key="1">
    <citation type="submission" date="2021-02" db="EMBL/GenBank/DDBJ databases">
        <title>Niveibacterium changnyeongensis HC41.</title>
        <authorList>
            <person name="Kang M."/>
        </authorList>
    </citation>
    <scope>NUCLEOTIDE SEQUENCE [LARGE SCALE GENOMIC DNA]</scope>
    <source>
        <strain evidence="15 16">HC41</strain>
    </source>
</reference>
<dbReference type="InterPro" id="IPR011577">
    <property type="entry name" value="Cyt_b561_bac/Ni-Hgenase"/>
</dbReference>
<evidence type="ECO:0000256" key="13">
    <source>
        <dbReference type="SAM" id="Phobius"/>
    </source>
</evidence>
<dbReference type="EMBL" id="CP071060">
    <property type="protein sequence ID" value="QSI76686.1"/>
    <property type="molecule type" value="Genomic_DNA"/>
</dbReference>
<evidence type="ECO:0000256" key="11">
    <source>
        <dbReference type="ARBA" id="ARBA00023136"/>
    </source>
</evidence>
<evidence type="ECO:0000256" key="8">
    <source>
        <dbReference type="ARBA" id="ARBA00022982"/>
    </source>
</evidence>
<proteinExistence type="inferred from homology"/>
<keyword evidence="6 13" id="KW-0812">Transmembrane</keyword>
<dbReference type="Proteomes" id="UP000663570">
    <property type="component" value="Chromosome"/>
</dbReference>
<sequence length="180" mass="19907">MTTAPTQYTRTAIALHWLIALLIFIAFPVGLYMVDLPLSPQKLKIISWHKWAGITVLALVLVRILWRATHRPPALPDSMSGIEKLAAHGAHHLLYLLMIAVPMAGWLMSSAKGFPVVWFGVLPLPDLIGKSESLAEFFEEAHEILAWLMALIVVAHAAAAVKHHFAARDGVLARMLPFLK</sequence>
<feature type="domain" description="Cytochrome b561 bacterial/Ni-hydrogenase" evidence="14">
    <location>
        <begin position="8"/>
        <end position="177"/>
    </location>
</feature>